<dbReference type="InterPro" id="IPR005467">
    <property type="entry name" value="His_kinase_dom"/>
</dbReference>
<organism evidence="16 17">
    <name type="scientific">Fusibacter paucivorans</name>
    <dbReference type="NCBI Taxonomy" id="76009"/>
    <lineage>
        <taxon>Bacteria</taxon>
        <taxon>Bacillati</taxon>
        <taxon>Bacillota</taxon>
        <taxon>Clostridia</taxon>
        <taxon>Eubacteriales</taxon>
        <taxon>Eubacteriales Family XII. Incertae Sedis</taxon>
        <taxon>Fusibacter</taxon>
    </lineage>
</organism>
<evidence type="ECO:0000313" key="17">
    <source>
        <dbReference type="Proteomes" id="UP000746471"/>
    </source>
</evidence>
<keyword evidence="12" id="KW-0902">Two-component regulatory system</keyword>
<feature type="transmembrane region" description="Helical" evidence="14">
    <location>
        <begin position="20"/>
        <end position="40"/>
    </location>
</feature>
<dbReference type="Gene3D" id="1.10.287.130">
    <property type="match status" value="1"/>
</dbReference>
<keyword evidence="5" id="KW-0597">Phosphoprotein</keyword>
<keyword evidence="13 14" id="KW-0472">Membrane</keyword>
<evidence type="ECO:0000256" key="14">
    <source>
        <dbReference type="SAM" id="Phobius"/>
    </source>
</evidence>
<comment type="catalytic activity">
    <reaction evidence="1">
        <text>ATP + protein L-histidine = ADP + protein N-phospho-L-histidine.</text>
        <dbReference type="EC" id="2.7.13.3"/>
    </reaction>
</comment>
<evidence type="ECO:0000256" key="9">
    <source>
        <dbReference type="ARBA" id="ARBA00022777"/>
    </source>
</evidence>
<protein>
    <recommendedName>
        <fullName evidence="3">histidine kinase</fullName>
        <ecNumber evidence="3">2.7.13.3</ecNumber>
    </recommendedName>
</protein>
<proteinExistence type="predicted"/>
<dbReference type="Proteomes" id="UP000746471">
    <property type="component" value="Unassembled WGS sequence"/>
</dbReference>
<dbReference type="EC" id="2.7.13.3" evidence="3"/>
<comment type="subcellular location">
    <subcellularLocation>
        <location evidence="2">Cell membrane</location>
        <topology evidence="2">Multi-pass membrane protein</topology>
    </subcellularLocation>
</comment>
<dbReference type="InterPro" id="IPR004358">
    <property type="entry name" value="Sig_transdc_His_kin-like_C"/>
</dbReference>
<evidence type="ECO:0000256" key="3">
    <source>
        <dbReference type="ARBA" id="ARBA00012438"/>
    </source>
</evidence>
<dbReference type="Pfam" id="PF02518">
    <property type="entry name" value="HATPase_c"/>
    <property type="match status" value="1"/>
</dbReference>
<dbReference type="CDD" id="cd00082">
    <property type="entry name" value="HisKA"/>
    <property type="match status" value="1"/>
</dbReference>
<evidence type="ECO:0000256" key="4">
    <source>
        <dbReference type="ARBA" id="ARBA00022475"/>
    </source>
</evidence>
<reference evidence="16 17" key="1">
    <citation type="submission" date="2021-05" db="EMBL/GenBank/DDBJ databases">
        <title>Fusibacter ferrireducens sp. nov., an anaerobic, sulfur- and Fe-reducing bacterium isolated from the mangrove sediment.</title>
        <authorList>
            <person name="Qiu D."/>
        </authorList>
    </citation>
    <scope>NUCLEOTIDE SEQUENCE [LARGE SCALE GENOMIC DNA]</scope>
    <source>
        <strain evidence="16 17">DSM 12116</strain>
    </source>
</reference>
<dbReference type="InterPro" id="IPR036890">
    <property type="entry name" value="HATPase_C_sf"/>
</dbReference>
<keyword evidence="4" id="KW-1003">Cell membrane</keyword>
<keyword evidence="6" id="KW-0808">Transferase</keyword>
<evidence type="ECO:0000256" key="8">
    <source>
        <dbReference type="ARBA" id="ARBA00022741"/>
    </source>
</evidence>
<evidence type="ECO:0000259" key="15">
    <source>
        <dbReference type="PROSITE" id="PS50109"/>
    </source>
</evidence>
<dbReference type="CDD" id="cd00075">
    <property type="entry name" value="HATPase"/>
    <property type="match status" value="1"/>
</dbReference>
<dbReference type="Pfam" id="PF00512">
    <property type="entry name" value="HisKA"/>
    <property type="match status" value="1"/>
</dbReference>
<comment type="caution">
    <text evidence="16">The sequence shown here is derived from an EMBL/GenBank/DDBJ whole genome shotgun (WGS) entry which is preliminary data.</text>
</comment>
<dbReference type="EMBL" id="JAHBCL010000004">
    <property type="protein sequence ID" value="MBS7525742.1"/>
    <property type="molecule type" value="Genomic_DNA"/>
</dbReference>
<dbReference type="PANTHER" id="PTHR45528">
    <property type="entry name" value="SENSOR HISTIDINE KINASE CPXA"/>
    <property type="match status" value="1"/>
</dbReference>
<keyword evidence="9 16" id="KW-0418">Kinase</keyword>
<evidence type="ECO:0000256" key="1">
    <source>
        <dbReference type="ARBA" id="ARBA00000085"/>
    </source>
</evidence>
<evidence type="ECO:0000256" key="5">
    <source>
        <dbReference type="ARBA" id="ARBA00022553"/>
    </source>
</evidence>
<gene>
    <name evidence="16" type="ORF">KHM83_03520</name>
</gene>
<evidence type="ECO:0000256" key="13">
    <source>
        <dbReference type="ARBA" id="ARBA00023136"/>
    </source>
</evidence>
<feature type="domain" description="Histidine kinase" evidence="15">
    <location>
        <begin position="289"/>
        <end position="507"/>
    </location>
</feature>
<dbReference type="InterPro" id="IPR050398">
    <property type="entry name" value="HssS/ArlS-like"/>
</dbReference>
<evidence type="ECO:0000256" key="2">
    <source>
        <dbReference type="ARBA" id="ARBA00004651"/>
    </source>
</evidence>
<dbReference type="PRINTS" id="PR00344">
    <property type="entry name" value="BCTRLSENSOR"/>
</dbReference>
<dbReference type="SUPFAM" id="SSF55874">
    <property type="entry name" value="ATPase domain of HSP90 chaperone/DNA topoisomerase II/histidine kinase"/>
    <property type="match status" value="1"/>
</dbReference>
<keyword evidence="17" id="KW-1185">Reference proteome</keyword>
<dbReference type="PANTHER" id="PTHR45528:SF1">
    <property type="entry name" value="SENSOR HISTIDINE KINASE CPXA"/>
    <property type="match status" value="1"/>
</dbReference>
<dbReference type="InterPro" id="IPR003661">
    <property type="entry name" value="HisK_dim/P_dom"/>
</dbReference>
<evidence type="ECO:0000313" key="16">
    <source>
        <dbReference type="EMBL" id="MBS7525742.1"/>
    </source>
</evidence>
<sequence length="508" mass="57828">MQFSRDQIKKTMSKLRFKLFGLWILSAVIPIIVLMAYLGFTIGPGAATFFINPEKINNHIWQLDDWNHAEKVYRIINSIILDSPEKLLNEEGVEALQAYDNIRQLDYIVIIRKDQAYYAVNDFDSDEGQAIVEKLKNVDDSVLPPFGSTDYSENDVLLKETGYTIARQVDFYFSDGSPGSVLFFVKVINIPGLFGKFLLSYFTTIFVVYIIGISMLSVFATFQISRRLENIIYATDAISREQFDIKIYHSGNSPFEILGTHIELMALRLASAKKYRESVEQARNEFIDNMAHDLKTPLTAIKMQVAAIKDGIITDPDQIAQYLVNIERKADNIDQMLNELKIFSQLVNGDELYELQLLHYAAYVKDVVEEWRFDAGAEEIELYFDVQSKAQVRIDPLKFKRVLINIFENALKYVQQRPLQIHIKLVVENQKIILSITDNGLGVAEEKLPNLFRQYYRVDDARGQIIPGSGLGLAICKEIVEQHGGDVEAYNSNEGGLTVAISLEVADE</sequence>
<keyword evidence="11 14" id="KW-1133">Transmembrane helix</keyword>
<accession>A0ABS5PLI1</accession>
<name>A0ABS5PLI1_9FIRM</name>
<dbReference type="Gene3D" id="3.30.565.10">
    <property type="entry name" value="Histidine kinase-like ATPase, C-terminal domain"/>
    <property type="match status" value="1"/>
</dbReference>
<dbReference type="SMART" id="SM00387">
    <property type="entry name" value="HATPase_c"/>
    <property type="match status" value="1"/>
</dbReference>
<keyword evidence="7 14" id="KW-0812">Transmembrane</keyword>
<evidence type="ECO:0000256" key="6">
    <source>
        <dbReference type="ARBA" id="ARBA00022679"/>
    </source>
</evidence>
<dbReference type="GO" id="GO:0016301">
    <property type="term" value="F:kinase activity"/>
    <property type="evidence" value="ECO:0007669"/>
    <property type="project" value="UniProtKB-KW"/>
</dbReference>
<dbReference type="SUPFAM" id="SSF47384">
    <property type="entry name" value="Homodimeric domain of signal transducing histidine kinase"/>
    <property type="match status" value="1"/>
</dbReference>
<dbReference type="SMART" id="SM00388">
    <property type="entry name" value="HisKA"/>
    <property type="match status" value="1"/>
</dbReference>
<dbReference type="InterPro" id="IPR036097">
    <property type="entry name" value="HisK_dim/P_sf"/>
</dbReference>
<evidence type="ECO:0000256" key="7">
    <source>
        <dbReference type="ARBA" id="ARBA00022692"/>
    </source>
</evidence>
<evidence type="ECO:0000256" key="10">
    <source>
        <dbReference type="ARBA" id="ARBA00022840"/>
    </source>
</evidence>
<dbReference type="PROSITE" id="PS50109">
    <property type="entry name" value="HIS_KIN"/>
    <property type="match status" value="1"/>
</dbReference>
<dbReference type="RefSeq" id="WP_213235526.1">
    <property type="nucleotide sequence ID" value="NZ_JAHBCL010000004.1"/>
</dbReference>
<evidence type="ECO:0000256" key="12">
    <source>
        <dbReference type="ARBA" id="ARBA00023012"/>
    </source>
</evidence>
<evidence type="ECO:0000256" key="11">
    <source>
        <dbReference type="ARBA" id="ARBA00022989"/>
    </source>
</evidence>
<keyword evidence="10" id="KW-0067">ATP-binding</keyword>
<dbReference type="InterPro" id="IPR003594">
    <property type="entry name" value="HATPase_dom"/>
</dbReference>
<feature type="transmembrane region" description="Helical" evidence="14">
    <location>
        <begin position="198"/>
        <end position="222"/>
    </location>
</feature>
<keyword evidence="8" id="KW-0547">Nucleotide-binding</keyword>